<protein>
    <recommendedName>
        <fullName evidence="4">Lipoprotein</fullName>
    </recommendedName>
</protein>
<evidence type="ECO:0000313" key="2">
    <source>
        <dbReference type="EMBL" id="KAH7144362.1"/>
    </source>
</evidence>
<organism evidence="2 3">
    <name type="scientific">Dactylonectria estremocensis</name>
    <dbReference type="NCBI Taxonomy" id="1079267"/>
    <lineage>
        <taxon>Eukaryota</taxon>
        <taxon>Fungi</taxon>
        <taxon>Dikarya</taxon>
        <taxon>Ascomycota</taxon>
        <taxon>Pezizomycotina</taxon>
        <taxon>Sordariomycetes</taxon>
        <taxon>Hypocreomycetidae</taxon>
        <taxon>Hypocreales</taxon>
        <taxon>Nectriaceae</taxon>
        <taxon>Dactylonectria</taxon>
    </lineage>
</organism>
<dbReference type="PROSITE" id="PS51257">
    <property type="entry name" value="PROKAR_LIPOPROTEIN"/>
    <property type="match status" value="1"/>
</dbReference>
<evidence type="ECO:0000313" key="3">
    <source>
        <dbReference type="Proteomes" id="UP000717696"/>
    </source>
</evidence>
<evidence type="ECO:0008006" key="4">
    <source>
        <dbReference type="Google" id="ProtNLM"/>
    </source>
</evidence>
<feature type="chain" id="PRO_5040267487" description="Lipoprotein" evidence="1">
    <location>
        <begin position="22"/>
        <end position="102"/>
    </location>
</feature>
<keyword evidence="1" id="KW-0732">Signal</keyword>
<gene>
    <name evidence="2" type="ORF">B0J13DRAFT_43064</name>
</gene>
<accession>A0A9P9J790</accession>
<proteinExistence type="predicted"/>
<sequence length="102" mass="11011">MLCKSALCCIILAVLLVGCRPQGTRVCALGWDASCVTRPAAVLGGKEAGERYNQCRHPLIGPQDGTYSMTRLTIRLPTCSTLDRRALSFCWTSHCALVRGGL</sequence>
<evidence type="ECO:0000256" key="1">
    <source>
        <dbReference type="SAM" id="SignalP"/>
    </source>
</evidence>
<comment type="caution">
    <text evidence="2">The sequence shown here is derived from an EMBL/GenBank/DDBJ whole genome shotgun (WGS) entry which is preliminary data.</text>
</comment>
<name>A0A9P9J790_9HYPO</name>
<reference evidence="2" key="1">
    <citation type="journal article" date="2021" name="Nat. Commun.">
        <title>Genetic determinants of endophytism in the Arabidopsis root mycobiome.</title>
        <authorList>
            <person name="Mesny F."/>
            <person name="Miyauchi S."/>
            <person name="Thiergart T."/>
            <person name="Pickel B."/>
            <person name="Atanasova L."/>
            <person name="Karlsson M."/>
            <person name="Huettel B."/>
            <person name="Barry K.W."/>
            <person name="Haridas S."/>
            <person name="Chen C."/>
            <person name="Bauer D."/>
            <person name="Andreopoulos W."/>
            <person name="Pangilinan J."/>
            <person name="LaButti K."/>
            <person name="Riley R."/>
            <person name="Lipzen A."/>
            <person name="Clum A."/>
            <person name="Drula E."/>
            <person name="Henrissat B."/>
            <person name="Kohler A."/>
            <person name="Grigoriev I.V."/>
            <person name="Martin F.M."/>
            <person name="Hacquard S."/>
        </authorList>
    </citation>
    <scope>NUCLEOTIDE SEQUENCE</scope>
    <source>
        <strain evidence="2">MPI-CAGE-AT-0021</strain>
    </source>
</reference>
<keyword evidence="3" id="KW-1185">Reference proteome</keyword>
<dbReference type="AlphaFoldDB" id="A0A9P9J790"/>
<dbReference type="EMBL" id="JAGMUU010000010">
    <property type="protein sequence ID" value="KAH7144362.1"/>
    <property type="molecule type" value="Genomic_DNA"/>
</dbReference>
<dbReference type="Proteomes" id="UP000717696">
    <property type="component" value="Unassembled WGS sequence"/>
</dbReference>
<feature type="signal peptide" evidence="1">
    <location>
        <begin position="1"/>
        <end position="21"/>
    </location>
</feature>